<keyword evidence="3" id="KW-1185">Reference proteome</keyword>
<dbReference type="InterPro" id="IPR001173">
    <property type="entry name" value="Glyco_trans_2-like"/>
</dbReference>
<dbReference type="EMBL" id="AMRJ01000003">
    <property type="protein sequence ID" value="EKF75430.1"/>
    <property type="molecule type" value="Genomic_DNA"/>
</dbReference>
<gene>
    <name evidence="2" type="ORF">A11A3_03699</name>
</gene>
<dbReference type="SUPFAM" id="SSF53448">
    <property type="entry name" value="Nucleotide-diphospho-sugar transferases"/>
    <property type="match status" value="1"/>
</dbReference>
<reference evidence="2 3" key="1">
    <citation type="journal article" date="2012" name="J. Bacteriol.">
        <title>Genome Sequence of the Alkane-Degrading Bacterium Alcanivorax hongdengensis Type Strain A-11-3.</title>
        <authorList>
            <person name="Lai Q."/>
            <person name="Shao Z."/>
        </authorList>
    </citation>
    <scope>NUCLEOTIDE SEQUENCE [LARGE SCALE GENOMIC DNA]</scope>
    <source>
        <strain evidence="2 3">A-11-3</strain>
    </source>
</reference>
<comment type="caution">
    <text evidence="2">The sequence shown here is derived from an EMBL/GenBank/DDBJ whole genome shotgun (WGS) entry which is preliminary data.</text>
</comment>
<proteinExistence type="predicted"/>
<sequence>MPGAVDSVLDNFDGQVEILVVDDGSTDDIEPVLADLKQRYSQVSIVRQSNQGVAVARNNGAKASKGDFLLFLDADDVICAGGLAAAVDTIESDGAAHDLYIGRYSIEYEDGTVKCMPATLGNNQGVRNYLAGRLSVQQGAYLIRRDAYLQAPFPEGLSTQEDIPFFLSCLARLQCLVMEVEMVRYHKYRGAVSKAKDKALQEGFANMDVLFAPPYHCQQLERYRVSIYRMKVRGLLRIVAKQGHSADALSVWKGYLQRSGVPAWFDLRVHFKALKACLSAARR</sequence>
<dbReference type="PANTHER" id="PTHR43685">
    <property type="entry name" value="GLYCOSYLTRANSFERASE"/>
    <property type="match status" value="1"/>
</dbReference>
<dbReference type="AlphaFoldDB" id="L0WHY1"/>
<dbReference type="PANTHER" id="PTHR43685:SF11">
    <property type="entry name" value="GLYCOSYLTRANSFERASE TAGX-RELATED"/>
    <property type="match status" value="1"/>
</dbReference>
<organism evidence="2 3">
    <name type="scientific">Alcanivorax hongdengensis A-11-3</name>
    <dbReference type="NCBI Taxonomy" id="1177179"/>
    <lineage>
        <taxon>Bacteria</taxon>
        <taxon>Pseudomonadati</taxon>
        <taxon>Pseudomonadota</taxon>
        <taxon>Gammaproteobacteria</taxon>
        <taxon>Oceanospirillales</taxon>
        <taxon>Alcanivoracaceae</taxon>
        <taxon>Alcanivorax</taxon>
    </lineage>
</organism>
<dbReference type="Gene3D" id="3.90.550.10">
    <property type="entry name" value="Spore Coat Polysaccharide Biosynthesis Protein SpsA, Chain A"/>
    <property type="match status" value="1"/>
</dbReference>
<evidence type="ECO:0000259" key="1">
    <source>
        <dbReference type="Pfam" id="PF00535"/>
    </source>
</evidence>
<dbReference type="eggNOG" id="COG1216">
    <property type="taxonomic scope" value="Bacteria"/>
</dbReference>
<dbReference type="InterPro" id="IPR050834">
    <property type="entry name" value="Glycosyltransf_2"/>
</dbReference>
<evidence type="ECO:0000313" key="2">
    <source>
        <dbReference type="EMBL" id="EKF75430.1"/>
    </source>
</evidence>
<protein>
    <submittedName>
        <fullName evidence="2">Glycosyl transferase family protein</fullName>
    </submittedName>
</protein>
<evidence type="ECO:0000313" key="3">
    <source>
        <dbReference type="Proteomes" id="UP000010164"/>
    </source>
</evidence>
<dbReference type="STRING" id="1177179.A11A3_03699"/>
<accession>L0WHY1</accession>
<dbReference type="Proteomes" id="UP000010164">
    <property type="component" value="Unassembled WGS sequence"/>
</dbReference>
<dbReference type="Pfam" id="PF00535">
    <property type="entry name" value="Glycos_transf_2"/>
    <property type="match status" value="1"/>
</dbReference>
<dbReference type="GO" id="GO:0016740">
    <property type="term" value="F:transferase activity"/>
    <property type="evidence" value="ECO:0007669"/>
    <property type="project" value="UniProtKB-KW"/>
</dbReference>
<dbReference type="PATRIC" id="fig|1177179.3.peg.738"/>
<dbReference type="InterPro" id="IPR029044">
    <property type="entry name" value="Nucleotide-diphossugar_trans"/>
</dbReference>
<name>L0WHY1_9GAMM</name>
<keyword evidence="2" id="KW-0808">Transferase</keyword>
<feature type="domain" description="Glycosyltransferase 2-like" evidence="1">
    <location>
        <begin position="4"/>
        <end position="110"/>
    </location>
</feature>
<dbReference type="CDD" id="cd00761">
    <property type="entry name" value="Glyco_tranf_GTA_type"/>
    <property type="match status" value="1"/>
</dbReference>